<evidence type="ECO:0000256" key="1">
    <source>
        <dbReference type="ARBA" id="ARBA00022737"/>
    </source>
</evidence>
<dbReference type="SUPFAM" id="SSF57889">
    <property type="entry name" value="Cysteine-rich domain"/>
    <property type="match status" value="1"/>
</dbReference>
<proteinExistence type="predicted"/>
<reference evidence="3 4" key="1">
    <citation type="submission" date="2024-02" db="EMBL/GenBank/DDBJ databases">
        <authorList>
            <person name="Vignale AGUSTIN F."/>
            <person name="Sosa J E."/>
            <person name="Modenutti C."/>
        </authorList>
    </citation>
    <scope>NUCLEOTIDE SEQUENCE [LARGE SCALE GENOMIC DNA]</scope>
</reference>
<dbReference type="PANTHER" id="PTHR32410">
    <property type="entry name" value="CYSTEINE/HISTIDINE-RICH C1 DOMAIN FAMILY PROTEIN"/>
    <property type="match status" value="1"/>
</dbReference>
<dbReference type="AlphaFoldDB" id="A0ABC8SM68"/>
<dbReference type="InterPro" id="IPR053192">
    <property type="entry name" value="Vacuole_Formation_Reg"/>
</dbReference>
<organism evidence="3 4">
    <name type="scientific">Ilex paraguariensis</name>
    <name type="common">yerba mate</name>
    <dbReference type="NCBI Taxonomy" id="185542"/>
    <lineage>
        <taxon>Eukaryota</taxon>
        <taxon>Viridiplantae</taxon>
        <taxon>Streptophyta</taxon>
        <taxon>Embryophyta</taxon>
        <taxon>Tracheophyta</taxon>
        <taxon>Spermatophyta</taxon>
        <taxon>Magnoliopsida</taxon>
        <taxon>eudicotyledons</taxon>
        <taxon>Gunneridae</taxon>
        <taxon>Pentapetalae</taxon>
        <taxon>asterids</taxon>
        <taxon>campanulids</taxon>
        <taxon>Aquifoliales</taxon>
        <taxon>Aquifoliaceae</taxon>
        <taxon>Ilex</taxon>
    </lineage>
</organism>
<keyword evidence="4" id="KW-1185">Reference proteome</keyword>
<evidence type="ECO:0000313" key="3">
    <source>
        <dbReference type="EMBL" id="CAK9156930.1"/>
    </source>
</evidence>
<dbReference type="Pfam" id="PF03107">
    <property type="entry name" value="C1_2"/>
    <property type="match status" value="1"/>
</dbReference>
<dbReference type="InterPro" id="IPR004146">
    <property type="entry name" value="DC1"/>
</dbReference>
<comment type="caution">
    <text evidence="3">The sequence shown here is derived from an EMBL/GenBank/DDBJ whole genome shotgun (WGS) entry which is preliminary data.</text>
</comment>
<protein>
    <recommendedName>
        <fullName evidence="2">DC1 domain-containing protein</fullName>
    </recommendedName>
</protein>
<dbReference type="EMBL" id="CAUOFW020002940">
    <property type="protein sequence ID" value="CAK9156930.1"/>
    <property type="molecule type" value="Genomic_DNA"/>
</dbReference>
<name>A0ABC8SM68_9AQUA</name>
<dbReference type="InterPro" id="IPR046349">
    <property type="entry name" value="C1-like_sf"/>
</dbReference>
<evidence type="ECO:0000313" key="4">
    <source>
        <dbReference type="Proteomes" id="UP001642360"/>
    </source>
</evidence>
<gene>
    <name evidence="3" type="ORF">ILEXP_LOCUS25489</name>
</gene>
<keyword evidence="1" id="KW-0677">Repeat</keyword>
<evidence type="ECO:0000259" key="2">
    <source>
        <dbReference type="Pfam" id="PF03107"/>
    </source>
</evidence>
<dbReference type="PANTHER" id="PTHR32410:SF216">
    <property type="entry name" value="PHORBOL-ESTER_DAG-TYPE DOMAIN-CONTAINING PROTEIN"/>
    <property type="match status" value="1"/>
</dbReference>
<dbReference type="Proteomes" id="UP001642360">
    <property type="component" value="Unassembled WGS sequence"/>
</dbReference>
<accession>A0ABC8SM68</accession>
<feature type="domain" description="DC1" evidence="2">
    <location>
        <begin position="25"/>
        <end position="72"/>
    </location>
</feature>
<sequence>MCHPCGFWIHKTCALSPSTITCSDHPHPLLLVKQHFKLTNFDQDCDLCGVYIDDDFWAYYCGPCRYFVHLKCFSFRGGEDENIVVEPPDSNVIHLPVTDGFEDFIKKFVEQLDLEERERETELMKLMHIKPTSIPCFEVKVRSIIAMHVALSSLGLDSDVINASSIYAPVVLYSHILSITDGTNILSP</sequence>